<feature type="domain" description="Lipoyl-binding" evidence="17">
    <location>
        <begin position="1"/>
        <end position="58"/>
    </location>
</feature>
<dbReference type="FunFam" id="3.30.390.30:FF:000001">
    <property type="entry name" value="Dihydrolipoyl dehydrogenase"/>
    <property type="match status" value="1"/>
</dbReference>
<dbReference type="SUPFAM" id="SSF55424">
    <property type="entry name" value="FAD/NAD-linked reductases, dimerisation (C-terminal) domain"/>
    <property type="match status" value="1"/>
</dbReference>
<feature type="binding site" evidence="14">
    <location>
        <begin position="262"/>
        <end position="269"/>
    </location>
    <ligand>
        <name>NAD(+)</name>
        <dbReference type="ChEBI" id="CHEBI:57540"/>
    </ligand>
</feature>
<evidence type="ECO:0000256" key="11">
    <source>
        <dbReference type="ARBA" id="ARBA00023284"/>
    </source>
</evidence>
<keyword evidence="19" id="KW-1185">Reference proteome</keyword>
<dbReference type="Pfam" id="PF02852">
    <property type="entry name" value="Pyr_redox_dim"/>
    <property type="match status" value="1"/>
</dbReference>
<dbReference type="SUPFAM" id="SSF51230">
    <property type="entry name" value="Single hybrid motif"/>
    <property type="match status" value="1"/>
</dbReference>
<name>A0A1H3KV82_9FIRM</name>
<dbReference type="PANTHER" id="PTHR22912:SF217">
    <property type="entry name" value="DIHYDROLIPOYL DEHYDROGENASE"/>
    <property type="match status" value="1"/>
</dbReference>
<evidence type="ECO:0000256" key="6">
    <source>
        <dbReference type="ARBA" id="ARBA00022630"/>
    </source>
</evidence>
<dbReference type="InterPro" id="IPR050151">
    <property type="entry name" value="Class-I_Pyr_Nuc-Dis_Oxidored"/>
</dbReference>
<dbReference type="OrthoDB" id="9807946at2"/>
<dbReference type="InterPro" id="IPR011053">
    <property type="entry name" value="Single_hybrid_motif"/>
</dbReference>
<feature type="active site" description="Proton acceptor" evidence="13">
    <location>
        <position position="527"/>
    </location>
</feature>
<dbReference type="Pfam" id="PF00364">
    <property type="entry name" value="Biotin_lipoyl"/>
    <property type="match status" value="1"/>
</dbReference>
<comment type="catalytic activity">
    <reaction evidence="12 16">
        <text>N(6)-[(R)-dihydrolipoyl]-L-lysyl-[protein] + NAD(+) = N(6)-[(R)-lipoyl]-L-lysyl-[protein] + NADH + H(+)</text>
        <dbReference type="Rhea" id="RHEA:15045"/>
        <dbReference type="Rhea" id="RHEA-COMP:10474"/>
        <dbReference type="Rhea" id="RHEA-COMP:10475"/>
        <dbReference type="ChEBI" id="CHEBI:15378"/>
        <dbReference type="ChEBI" id="CHEBI:57540"/>
        <dbReference type="ChEBI" id="CHEBI:57945"/>
        <dbReference type="ChEBI" id="CHEBI:83099"/>
        <dbReference type="ChEBI" id="CHEBI:83100"/>
        <dbReference type="EC" id="1.8.1.4"/>
    </reaction>
</comment>
<feature type="binding site" evidence="14">
    <location>
        <position position="353"/>
    </location>
    <ligand>
        <name>NAD(+)</name>
        <dbReference type="ChEBI" id="CHEBI:57540"/>
    </ligand>
</feature>
<dbReference type="EMBL" id="FNQE01000002">
    <property type="protein sequence ID" value="SDY56113.1"/>
    <property type="molecule type" value="Genomic_DNA"/>
</dbReference>
<dbReference type="EC" id="1.8.1.4" evidence="3 16"/>
<evidence type="ECO:0000256" key="7">
    <source>
        <dbReference type="ARBA" id="ARBA00022827"/>
    </source>
</evidence>
<dbReference type="InterPro" id="IPR004099">
    <property type="entry name" value="Pyr_nucl-diS_OxRdtase_dimer"/>
</dbReference>
<keyword evidence="14" id="KW-0547">Nucleotide-binding</keyword>
<evidence type="ECO:0000256" key="10">
    <source>
        <dbReference type="ARBA" id="ARBA00023157"/>
    </source>
</evidence>
<dbReference type="GO" id="GO:0004148">
    <property type="term" value="F:dihydrolipoyl dehydrogenase (NADH) activity"/>
    <property type="evidence" value="ECO:0007669"/>
    <property type="project" value="UniProtKB-EC"/>
</dbReference>
<dbReference type="InterPro" id="IPR016156">
    <property type="entry name" value="FAD/NAD-linked_Rdtase_dimer_sf"/>
</dbReference>
<dbReference type="NCBIfam" id="TIGR01350">
    <property type="entry name" value="lipoamide_DH"/>
    <property type="match status" value="1"/>
</dbReference>
<feature type="disulfide bond" description="Redox-active" evidence="15">
    <location>
        <begin position="125"/>
        <end position="130"/>
    </location>
</feature>
<dbReference type="Gene3D" id="2.40.50.100">
    <property type="match status" value="1"/>
</dbReference>
<evidence type="ECO:0000256" key="16">
    <source>
        <dbReference type="RuleBase" id="RU003692"/>
    </source>
</evidence>
<dbReference type="InterPro" id="IPR000089">
    <property type="entry name" value="Biotin_lipoyl"/>
</dbReference>
<keyword evidence="5" id="KW-0963">Cytoplasm</keyword>
<dbReference type="GO" id="GO:0006103">
    <property type="term" value="P:2-oxoglutarate metabolic process"/>
    <property type="evidence" value="ECO:0007669"/>
    <property type="project" value="TreeGrafter"/>
</dbReference>
<dbReference type="PIRSF" id="PIRSF000350">
    <property type="entry name" value="Mercury_reductase_MerA"/>
    <property type="match status" value="1"/>
</dbReference>
<evidence type="ECO:0000256" key="3">
    <source>
        <dbReference type="ARBA" id="ARBA00012608"/>
    </source>
</evidence>
<dbReference type="Pfam" id="PF07992">
    <property type="entry name" value="Pyr_redox_2"/>
    <property type="match status" value="1"/>
</dbReference>
<dbReference type="Gene3D" id="3.30.390.30">
    <property type="match status" value="1"/>
</dbReference>
<dbReference type="GO" id="GO:0005737">
    <property type="term" value="C:cytoplasm"/>
    <property type="evidence" value="ECO:0007669"/>
    <property type="project" value="UniProtKB-SubCell"/>
</dbReference>
<dbReference type="InterPro" id="IPR036188">
    <property type="entry name" value="FAD/NAD-bd_sf"/>
</dbReference>
<evidence type="ECO:0000256" key="2">
    <source>
        <dbReference type="ARBA" id="ARBA00007532"/>
    </source>
</evidence>
<dbReference type="SUPFAM" id="SSF51905">
    <property type="entry name" value="FAD/NAD(P)-binding domain"/>
    <property type="match status" value="1"/>
</dbReference>
<proteinExistence type="inferred from homology"/>
<dbReference type="PRINTS" id="PR00411">
    <property type="entry name" value="PNDRDTASEI"/>
</dbReference>
<evidence type="ECO:0000256" key="15">
    <source>
        <dbReference type="PIRSR" id="PIRSR000350-4"/>
    </source>
</evidence>
<dbReference type="InterPro" id="IPR023753">
    <property type="entry name" value="FAD/NAD-binding_dom"/>
</dbReference>
<evidence type="ECO:0000256" key="12">
    <source>
        <dbReference type="ARBA" id="ARBA00049187"/>
    </source>
</evidence>
<dbReference type="InterPro" id="IPR001100">
    <property type="entry name" value="Pyr_nuc-diS_OxRdtase"/>
</dbReference>
<keyword evidence="10" id="KW-1015">Disulfide bond</keyword>
<dbReference type="PRINTS" id="PR00368">
    <property type="entry name" value="FADPNR"/>
</dbReference>
<dbReference type="STRING" id="415015.SAMN05660462_00335"/>
<evidence type="ECO:0000313" key="19">
    <source>
        <dbReference type="Proteomes" id="UP000198625"/>
    </source>
</evidence>
<comment type="cofactor">
    <cofactor evidence="14 16">
        <name>FAD</name>
        <dbReference type="ChEBI" id="CHEBI:57692"/>
    </cofactor>
    <text evidence="14 16">Binds 1 FAD per subunit.</text>
</comment>
<feature type="binding site" evidence="14">
    <location>
        <begin position="225"/>
        <end position="227"/>
    </location>
    <ligand>
        <name>FAD</name>
        <dbReference type="ChEBI" id="CHEBI:57692"/>
    </ligand>
</feature>
<comment type="miscellaneous">
    <text evidence="16">The active site is a redox-active disulfide bond.</text>
</comment>
<dbReference type="InterPro" id="IPR006258">
    <property type="entry name" value="Lipoamide_DH"/>
</dbReference>
<organism evidence="18 19">
    <name type="scientific">Proteiniborus ethanoligenes</name>
    <dbReference type="NCBI Taxonomy" id="415015"/>
    <lineage>
        <taxon>Bacteria</taxon>
        <taxon>Bacillati</taxon>
        <taxon>Bacillota</taxon>
        <taxon>Clostridia</taxon>
        <taxon>Eubacteriales</taxon>
        <taxon>Proteiniborus</taxon>
    </lineage>
</organism>
<keyword evidence="9 14" id="KW-0520">NAD</keyword>
<dbReference type="InterPro" id="IPR012999">
    <property type="entry name" value="Pyr_OxRdtase_I_AS"/>
</dbReference>
<dbReference type="PANTHER" id="PTHR22912">
    <property type="entry name" value="DISULFIDE OXIDOREDUCTASE"/>
    <property type="match status" value="1"/>
</dbReference>
<evidence type="ECO:0000256" key="8">
    <source>
        <dbReference type="ARBA" id="ARBA00023002"/>
    </source>
</evidence>
<comment type="similarity">
    <text evidence="2 16">Belongs to the class-I pyridine nucleotide-disulfide oxidoreductase family.</text>
</comment>
<comment type="subcellular location">
    <subcellularLocation>
        <location evidence="1">Cytoplasm</location>
    </subcellularLocation>
</comment>
<dbReference type="PROSITE" id="PS50968">
    <property type="entry name" value="BIOTINYL_LIPOYL"/>
    <property type="match status" value="1"/>
</dbReference>
<evidence type="ECO:0000256" key="1">
    <source>
        <dbReference type="ARBA" id="ARBA00004496"/>
    </source>
</evidence>
<feature type="binding site" evidence="14">
    <location>
        <position position="285"/>
    </location>
    <ligand>
        <name>NAD(+)</name>
        <dbReference type="ChEBI" id="CHEBI:57540"/>
    </ligand>
</feature>
<dbReference type="Proteomes" id="UP000198625">
    <property type="component" value="Unassembled WGS sequence"/>
</dbReference>
<dbReference type="RefSeq" id="WP_091726293.1">
    <property type="nucleotide sequence ID" value="NZ_FNQE01000002.1"/>
</dbReference>
<dbReference type="Gene3D" id="3.50.50.60">
    <property type="entry name" value="FAD/NAD(P)-binding domain"/>
    <property type="match status" value="2"/>
</dbReference>
<dbReference type="GO" id="GO:0050660">
    <property type="term" value="F:flavin adenine dinucleotide binding"/>
    <property type="evidence" value="ECO:0007669"/>
    <property type="project" value="InterPro"/>
</dbReference>
<evidence type="ECO:0000259" key="17">
    <source>
        <dbReference type="PROSITE" id="PS50968"/>
    </source>
</evidence>
<keyword evidence="6 16" id="KW-0285">Flavoprotein</keyword>
<accession>A0A1H3KV82</accession>
<gene>
    <name evidence="18" type="ORF">SAMN05660462_00335</name>
</gene>
<reference evidence="18 19" key="1">
    <citation type="submission" date="2016-10" db="EMBL/GenBank/DDBJ databases">
        <authorList>
            <person name="de Groot N.N."/>
        </authorList>
    </citation>
    <scope>NUCLEOTIDE SEQUENCE [LARGE SCALE GENOMIC DNA]</scope>
    <source>
        <strain evidence="18 19">DSM 21650</strain>
    </source>
</reference>
<keyword evidence="7 14" id="KW-0274">FAD</keyword>
<evidence type="ECO:0000256" key="5">
    <source>
        <dbReference type="ARBA" id="ARBA00022490"/>
    </source>
</evidence>
<dbReference type="AlphaFoldDB" id="A0A1H3KV82"/>
<sequence length="548" mass="59533">MKIYKKAGDNINPDEPLFLVEANKKSSDIFPNGKGLIKEINVKVGDMVNVGQVVAILDGEIVEAKKDTKPSFDYLKGMMTPKKEEIKAKVTIIGSGPGGYVAAIKLAQLGADVVVVEKDKIGGTCLNRGCIPTKALVRSAEVYRNILEADNYGCFAENYGIDINKVVSRKDRIVSELGEGISYLLQKNNVKFITGNGEIINENQVFVKDKFKETTINTEYIIIATGSAVASLPIPGIESKNVFNSTSIMEINELPKELVVIGGGVIGMEFAFIFNSFGTKVWVVEYMDRVLPGLDEDISNEIMNIAENRGIKIYTGSKVEQILEDEKGKCIVNFSKNNESKHISTDKVLVSIGRQPYIEGLNVEKANIELNENRKSIRVNEEMRTNIPNIYAIGDVTGNIQLAHVASTQGIVAAMNIMGEKSIMDYTVVPSAIFTDPEIACVGIDEATALKHNLEIEVGKFPFASNGKALTLGSTEGFVKIIIDKTTRKVIGASIIGPNATDLINEISISIANGLTVDQITKTIHPHPTTSESVFEAALAANNCCIHN</sequence>
<evidence type="ECO:0000256" key="13">
    <source>
        <dbReference type="PIRSR" id="PIRSR000350-2"/>
    </source>
</evidence>
<keyword evidence="11 16" id="KW-0676">Redox-active center</keyword>
<feature type="binding site" evidence="14">
    <location>
        <position position="134"/>
    </location>
    <ligand>
        <name>FAD</name>
        <dbReference type="ChEBI" id="CHEBI:57692"/>
    </ligand>
</feature>
<feature type="binding site" evidence="14">
    <location>
        <position position="395"/>
    </location>
    <ligand>
        <name>FAD</name>
        <dbReference type="ChEBI" id="CHEBI:57692"/>
    </ligand>
</feature>
<feature type="binding site" evidence="14">
    <location>
        <position position="197"/>
    </location>
    <ligand>
        <name>FAD</name>
        <dbReference type="ChEBI" id="CHEBI:57692"/>
    </ligand>
</feature>
<evidence type="ECO:0000256" key="14">
    <source>
        <dbReference type="PIRSR" id="PIRSR000350-3"/>
    </source>
</evidence>
<protein>
    <recommendedName>
        <fullName evidence="4 16">Dihydrolipoyl dehydrogenase</fullName>
        <ecNumber evidence="3 16">1.8.1.4</ecNumber>
    </recommendedName>
</protein>
<keyword evidence="8 16" id="KW-0560">Oxidoreductase</keyword>
<evidence type="ECO:0000256" key="4">
    <source>
        <dbReference type="ARBA" id="ARBA00016961"/>
    </source>
</evidence>
<evidence type="ECO:0000313" key="18">
    <source>
        <dbReference type="EMBL" id="SDY56113.1"/>
    </source>
</evidence>
<dbReference type="PROSITE" id="PS00076">
    <property type="entry name" value="PYRIDINE_REDOX_1"/>
    <property type="match status" value="1"/>
</dbReference>
<evidence type="ECO:0000256" key="9">
    <source>
        <dbReference type="ARBA" id="ARBA00023027"/>
    </source>
</evidence>